<dbReference type="PANTHER" id="PTHR43649">
    <property type="entry name" value="ARABINOSE-BINDING PROTEIN-RELATED"/>
    <property type="match status" value="1"/>
</dbReference>
<dbReference type="STRING" id="714315.GCA_000516535_01968"/>
<evidence type="ECO:0000313" key="2">
    <source>
        <dbReference type="Proteomes" id="UP000321606"/>
    </source>
</evidence>
<reference evidence="1 2" key="1">
    <citation type="submission" date="2019-07" db="EMBL/GenBank/DDBJ databases">
        <title>Complete Genome Sequence of Leptotrichia goodfellowii Strain JCM 16774.</title>
        <authorList>
            <person name="Watanabe S."/>
            <person name="Cui L."/>
        </authorList>
    </citation>
    <scope>NUCLEOTIDE SEQUENCE [LARGE SCALE GENOMIC DNA]</scope>
    <source>
        <strain evidence="1 2">JCM16774</strain>
    </source>
</reference>
<dbReference type="InterPro" id="IPR050490">
    <property type="entry name" value="Bact_solute-bd_prot1"/>
</dbReference>
<dbReference type="KEGG" id="lgo:JCM16774_1961"/>
<name>A0A510JFL1_9FUSO</name>
<dbReference type="PROSITE" id="PS51257">
    <property type="entry name" value="PROKAR_LIPOPROTEIN"/>
    <property type="match status" value="1"/>
</dbReference>
<dbReference type="AlphaFoldDB" id="A0A510JFL1"/>
<evidence type="ECO:0000313" key="1">
    <source>
        <dbReference type="EMBL" id="BBM37015.1"/>
    </source>
</evidence>
<dbReference type="PANTHER" id="PTHR43649:SF17">
    <property type="entry name" value="ABC TRANSPORTER SOLUTE BINDING PROTEIN-SUGAR TRANSPORT"/>
    <property type="match status" value="1"/>
</dbReference>
<organism evidence="1 2">
    <name type="scientific">Pseudoleptotrichia goodfellowii</name>
    <dbReference type="NCBI Taxonomy" id="157692"/>
    <lineage>
        <taxon>Bacteria</taxon>
        <taxon>Fusobacteriati</taxon>
        <taxon>Fusobacteriota</taxon>
        <taxon>Fusobacteriia</taxon>
        <taxon>Fusobacteriales</taxon>
        <taxon>Leptotrichiaceae</taxon>
        <taxon>Pseudoleptotrichia</taxon>
    </lineage>
</organism>
<dbReference type="Proteomes" id="UP000321606">
    <property type="component" value="Chromosome"/>
</dbReference>
<gene>
    <name evidence="1" type="ORF">JCM16774_1961</name>
</gene>
<dbReference type="EMBL" id="AP019822">
    <property type="protein sequence ID" value="BBM37015.1"/>
    <property type="molecule type" value="Genomic_DNA"/>
</dbReference>
<dbReference type="OrthoDB" id="9787283at2"/>
<sequence>MSEKIIFKKILFILIVVLFFSCEKEKFKMNENKNLKGYLITEKETELSIFAMDSGKALNTEWPIFKKATEMTNIRLKNVASQNQTNQTEAYNLLVSSGQLPDIVSYMDTAVLERLGMEGGLVPLEDLIEKYAPNIKKFWEQNPRYKKDAIAADGHIYVIPNYYDYFNSMPSTGYFIRKDWLKKLNLKEPETTEELYNVLTAFRDKDPNGNGKKDEIPFFFRSESPKDTIRLLVDVFKARTFWYEDSAGKIKFGAVQPEFREAIKNIAQWYKEGLIDKEIFTRGLVSRDYMLSNNIGGYTNDWFGSTASYNEKLGKNIPDFDLAFIAPPKYKNNNQTYQARTTEYGAWGISSKSKKVIEAIKYFDFWYSEEGRRLWNYGIEGSEWVLKDGKPLFTDKVLNNTEGKTALQVLKETGAQFRLGVAQDAEYERQWYPKEAVEAIDTYIKNNYVHELLPSLKYTKEEAEDFSKINTQLNAYVEEMSQKWIMGVSDVDKDWEEYIKRIEQIGLKKAEQIQQKAYDRFMK</sequence>
<accession>A0A510JFL1</accession>
<proteinExistence type="predicted"/>
<protein>
    <submittedName>
        <fullName evidence="1">ABC transporter, solute-binding protein</fullName>
    </submittedName>
</protein>
<dbReference type="RefSeq" id="WP_036056203.1">
    <property type="nucleotide sequence ID" value="NZ_AP019822.1"/>
</dbReference>
<dbReference type="Gene3D" id="3.40.190.10">
    <property type="entry name" value="Periplasmic binding protein-like II"/>
    <property type="match status" value="2"/>
</dbReference>
<dbReference type="SUPFAM" id="SSF53850">
    <property type="entry name" value="Periplasmic binding protein-like II"/>
    <property type="match status" value="1"/>
</dbReference>